<dbReference type="Proteomes" id="UP000016923">
    <property type="component" value="Unassembled WGS sequence"/>
</dbReference>
<proteinExistence type="predicted"/>
<dbReference type="EMBL" id="KE148151">
    <property type="protein sequence ID" value="EPE07282.1"/>
    <property type="molecule type" value="Genomic_DNA"/>
</dbReference>
<dbReference type="HOGENOM" id="CLU_1540518_0_0_1"/>
<keyword evidence="2" id="KW-1185">Reference proteome</keyword>
<protein>
    <submittedName>
        <fullName evidence="1">Uncharacterized protein</fullName>
    </submittedName>
</protein>
<evidence type="ECO:0000313" key="1">
    <source>
        <dbReference type="EMBL" id="EPE07282.1"/>
    </source>
</evidence>
<name>S3C3D5_OPHP1</name>
<sequence>MGGLRGSGIDITGGKDSVTVMPIDDGMALESENYEARLPDGTVVDDTIQTCRLLEGRSHHKCLLQFPSWVTSVAWGAAARLKDGQNGKLRATTLTLDADDADDKAEGRRQKARGRQVWLHLPPDSKTCRGRGRSTATVQKRKEEEANETVYVYVWVAPASALITSLDVPRSLVT</sequence>
<organism evidence="1 2">
    <name type="scientific">Ophiostoma piceae (strain UAMH 11346)</name>
    <name type="common">Sap stain fungus</name>
    <dbReference type="NCBI Taxonomy" id="1262450"/>
    <lineage>
        <taxon>Eukaryota</taxon>
        <taxon>Fungi</taxon>
        <taxon>Dikarya</taxon>
        <taxon>Ascomycota</taxon>
        <taxon>Pezizomycotina</taxon>
        <taxon>Sordariomycetes</taxon>
        <taxon>Sordariomycetidae</taxon>
        <taxon>Ophiostomatales</taxon>
        <taxon>Ophiostomataceae</taxon>
        <taxon>Ophiostoma</taxon>
    </lineage>
</organism>
<evidence type="ECO:0000313" key="2">
    <source>
        <dbReference type="Proteomes" id="UP000016923"/>
    </source>
</evidence>
<accession>S3C3D5</accession>
<reference evidence="1 2" key="1">
    <citation type="journal article" date="2013" name="BMC Genomics">
        <title>The genome and transcriptome of the pine saprophyte Ophiostoma piceae, and a comparison with the bark beetle-associated pine pathogen Grosmannia clavigera.</title>
        <authorList>
            <person name="Haridas S."/>
            <person name="Wang Y."/>
            <person name="Lim L."/>
            <person name="Massoumi Alamouti S."/>
            <person name="Jackman S."/>
            <person name="Docking R."/>
            <person name="Robertson G."/>
            <person name="Birol I."/>
            <person name="Bohlmann J."/>
            <person name="Breuil C."/>
        </authorList>
    </citation>
    <scope>NUCLEOTIDE SEQUENCE [LARGE SCALE GENOMIC DNA]</scope>
    <source>
        <strain evidence="1 2">UAMH 11346</strain>
    </source>
</reference>
<dbReference type="AlphaFoldDB" id="S3C3D5"/>
<gene>
    <name evidence="1" type="ORF">F503_07933</name>
</gene>
<dbReference type="VEuPathDB" id="FungiDB:F503_07933"/>